<dbReference type="EMBL" id="SOHK01000017">
    <property type="protein sequence ID" value="TFD64141.1"/>
    <property type="molecule type" value="Genomic_DNA"/>
</dbReference>
<feature type="domain" description="Smf/DprA SLOG" evidence="3">
    <location>
        <begin position="274"/>
        <end position="479"/>
    </location>
</feature>
<accession>A0A4R9AKH5</accession>
<proteinExistence type="inferred from homology"/>
<comment type="caution">
    <text evidence="4">The sequence shown here is derived from an EMBL/GenBank/DDBJ whole genome shotgun (WGS) entry which is preliminary data.</text>
</comment>
<evidence type="ECO:0000313" key="4">
    <source>
        <dbReference type="EMBL" id="TFD64141.1"/>
    </source>
</evidence>
<keyword evidence="5" id="KW-1185">Reference proteome</keyword>
<dbReference type="SUPFAM" id="SSF102405">
    <property type="entry name" value="MCP/YpsA-like"/>
    <property type="match status" value="1"/>
</dbReference>
<organism evidence="4 5">
    <name type="scientific">Cryobacterium ruanii</name>
    <dbReference type="NCBI Taxonomy" id="1259197"/>
    <lineage>
        <taxon>Bacteria</taxon>
        <taxon>Bacillati</taxon>
        <taxon>Actinomycetota</taxon>
        <taxon>Actinomycetes</taxon>
        <taxon>Micrococcales</taxon>
        <taxon>Microbacteriaceae</taxon>
        <taxon>Cryobacterium</taxon>
    </lineage>
</organism>
<gene>
    <name evidence="4" type="ORF">E3T47_11550</name>
</gene>
<evidence type="ECO:0000256" key="1">
    <source>
        <dbReference type="ARBA" id="ARBA00006525"/>
    </source>
</evidence>
<dbReference type="InterPro" id="IPR003488">
    <property type="entry name" value="DprA"/>
</dbReference>
<evidence type="ECO:0000259" key="3">
    <source>
        <dbReference type="Pfam" id="PF02481"/>
    </source>
</evidence>
<dbReference type="AlphaFoldDB" id="A0A4R9AKH5"/>
<sequence length="483" mass="50958">MWQQPGIFLPAMLSYPFERTGCAPSRFPFCAASLPSKSRVMLTSDIECDTPPRRHEMPSKSPGHNSGPVTEQSPTPWQVLASSQAQGPVRKRLRRCEPQIMSRVRDLFSRACLTFPAGHRSSLRACVPRFSDAVARSLISPEILGTTALPLAIDFSRRKANKIFGPGEGATIMTIAAVIDTISTDTTVSSPISHDTIARTAWATIAEPGDPHVCALIAGYGAEAALNALLSLDPDTASGRDGTIAQLRSTSLPRYSVNRVVDAIRLTVAGGYELLTPSHSNWPASVADLGEAGPFALWVRGDALLLSAPSVALTGTQFATPYGRHLCVDLASGLIERGWAIASGAARGIDTAALATGRAFAGRNVVVLPTGMDDTCPAENAELVDAVATRGVIVSEIPPGRTPSAWQFQGGNRLLAALATKTVIVEAEYESGDLHTAVTAMELGRPCGAVRGLAATVANAGCDRLIRQYGAQLVATIDDADRL</sequence>
<feature type="region of interest" description="Disordered" evidence="2">
    <location>
        <begin position="48"/>
        <end position="74"/>
    </location>
</feature>
<reference evidence="4 5" key="1">
    <citation type="submission" date="2019-03" db="EMBL/GenBank/DDBJ databases">
        <title>Genomics of glacier-inhabiting Cryobacterium strains.</title>
        <authorList>
            <person name="Liu Q."/>
            <person name="Xin Y.-H."/>
        </authorList>
    </citation>
    <scope>NUCLEOTIDE SEQUENCE [LARGE SCALE GENOMIC DNA]</scope>
    <source>
        <strain evidence="4 5">Sr36</strain>
    </source>
</reference>
<dbReference type="Gene3D" id="3.40.50.450">
    <property type="match status" value="1"/>
</dbReference>
<dbReference type="GO" id="GO:0009294">
    <property type="term" value="P:DNA-mediated transformation"/>
    <property type="evidence" value="ECO:0007669"/>
    <property type="project" value="InterPro"/>
</dbReference>
<protein>
    <recommendedName>
        <fullName evidence="3">Smf/DprA SLOG domain-containing protein</fullName>
    </recommendedName>
</protein>
<evidence type="ECO:0000313" key="5">
    <source>
        <dbReference type="Proteomes" id="UP000298154"/>
    </source>
</evidence>
<dbReference type="PANTHER" id="PTHR43022:SF1">
    <property type="entry name" value="PROTEIN SMF"/>
    <property type="match status" value="1"/>
</dbReference>
<feature type="compositionally biased region" description="Polar residues" evidence="2">
    <location>
        <begin position="62"/>
        <end position="74"/>
    </location>
</feature>
<comment type="similarity">
    <text evidence="1">Belongs to the DprA/Smf family.</text>
</comment>
<name>A0A4R9AKH5_9MICO</name>
<dbReference type="PANTHER" id="PTHR43022">
    <property type="entry name" value="PROTEIN SMF"/>
    <property type="match status" value="1"/>
</dbReference>
<dbReference type="Pfam" id="PF02481">
    <property type="entry name" value="DNA_processg_A"/>
    <property type="match status" value="1"/>
</dbReference>
<dbReference type="Proteomes" id="UP000298154">
    <property type="component" value="Unassembled WGS sequence"/>
</dbReference>
<dbReference type="InterPro" id="IPR057666">
    <property type="entry name" value="DrpA_SLOG"/>
</dbReference>
<evidence type="ECO:0000256" key="2">
    <source>
        <dbReference type="SAM" id="MobiDB-lite"/>
    </source>
</evidence>